<dbReference type="Pfam" id="PF00348">
    <property type="entry name" value="polyprenyl_synt"/>
    <property type="match status" value="1"/>
</dbReference>
<reference evidence="4 5" key="1">
    <citation type="submission" date="2016-10" db="EMBL/GenBank/DDBJ databases">
        <authorList>
            <person name="de Groot N.N."/>
        </authorList>
    </citation>
    <scope>NUCLEOTIDE SEQUENCE [LARGE SCALE GENOMIC DNA]</scope>
    <source>
        <strain evidence="4 5">CPCC 201354</strain>
    </source>
</reference>
<dbReference type="SUPFAM" id="SSF48576">
    <property type="entry name" value="Terpenoid synthases"/>
    <property type="match status" value="1"/>
</dbReference>
<dbReference type="Gene3D" id="1.10.600.10">
    <property type="entry name" value="Farnesyl Diphosphate Synthase"/>
    <property type="match status" value="1"/>
</dbReference>
<evidence type="ECO:0000256" key="2">
    <source>
        <dbReference type="ARBA" id="ARBA00022842"/>
    </source>
</evidence>
<keyword evidence="2" id="KW-0460">Magnesium</keyword>
<dbReference type="EMBL" id="FNCN01000013">
    <property type="protein sequence ID" value="SDH29158.1"/>
    <property type="molecule type" value="Genomic_DNA"/>
</dbReference>
<dbReference type="NCBIfam" id="NF041169">
    <property type="entry name" value="f2_encap_cargo4"/>
    <property type="match status" value="1"/>
</dbReference>
<keyword evidence="5" id="KW-1185">Reference proteome</keyword>
<dbReference type="STRING" id="504805.SAMN05421505_113188"/>
<dbReference type="InterPro" id="IPR008949">
    <property type="entry name" value="Isoprenoid_synthase_dom_sf"/>
</dbReference>
<proteinExistence type="inferred from homology"/>
<evidence type="ECO:0000313" key="5">
    <source>
        <dbReference type="Proteomes" id="UP000198923"/>
    </source>
</evidence>
<dbReference type="PROSITE" id="PS00444">
    <property type="entry name" value="POLYPRENYL_SYNTHASE_2"/>
    <property type="match status" value="1"/>
</dbReference>
<evidence type="ECO:0000256" key="3">
    <source>
        <dbReference type="RuleBase" id="RU004466"/>
    </source>
</evidence>
<dbReference type="GO" id="GO:0004659">
    <property type="term" value="F:prenyltransferase activity"/>
    <property type="evidence" value="ECO:0007669"/>
    <property type="project" value="InterPro"/>
</dbReference>
<sequence length="346" mass="36387">MASSQTLTDARPAFEVLAWSREVVEPLLRQAVDRLPPPARRIAGYHFGWHDEDGTPTRAGGKAIRPALTLLSARAVGGHERAAAPAAVAVELAHNYSLLHDDLIDADEARRHRPTAWKVFGSAQAILVGDVLHALAFDVLACGGTALAAHGTPLLSSALLDLAGGQCADVAFEARTDAVPVDECLEMVRCKTAALLGGACALGALAGGAVPSQVERMRAFGEQLGLAFQMVDDLLGIWGEPSVTGKPVRADLAQRKKSLPVVAALASGTPAGDELAELYHRDTPLTDAELVRAADLVELAGGRAWAQTQADDRMESALVELQADTLVPGAAAELLNIARLITRRDH</sequence>
<dbReference type="PANTHER" id="PTHR12001">
    <property type="entry name" value="GERANYLGERANYL PYROPHOSPHATE SYNTHASE"/>
    <property type="match status" value="1"/>
</dbReference>
<dbReference type="SFLD" id="SFLDS00005">
    <property type="entry name" value="Isoprenoid_Synthase_Type_I"/>
    <property type="match status" value="1"/>
</dbReference>
<accession>A0A1G8B7K9</accession>
<dbReference type="SFLD" id="SFLDG01017">
    <property type="entry name" value="Polyprenyl_Transferase_Like"/>
    <property type="match status" value="1"/>
</dbReference>
<evidence type="ECO:0000256" key="1">
    <source>
        <dbReference type="ARBA" id="ARBA00022723"/>
    </source>
</evidence>
<keyword evidence="1" id="KW-0479">Metal-binding</keyword>
<dbReference type="GO" id="GO:0046872">
    <property type="term" value="F:metal ion binding"/>
    <property type="evidence" value="ECO:0007669"/>
    <property type="project" value="UniProtKB-KW"/>
</dbReference>
<comment type="similarity">
    <text evidence="3">Belongs to the FPP/GGPP synthase family.</text>
</comment>
<dbReference type="InterPro" id="IPR000092">
    <property type="entry name" value="Polyprenyl_synt"/>
</dbReference>
<dbReference type="GO" id="GO:0008299">
    <property type="term" value="P:isoprenoid biosynthetic process"/>
    <property type="evidence" value="ECO:0007669"/>
    <property type="project" value="InterPro"/>
</dbReference>
<keyword evidence="3" id="KW-0808">Transferase</keyword>
<evidence type="ECO:0000313" key="4">
    <source>
        <dbReference type="EMBL" id="SDH29158.1"/>
    </source>
</evidence>
<organism evidence="4 5">
    <name type="scientific">Sinosporangium album</name>
    <dbReference type="NCBI Taxonomy" id="504805"/>
    <lineage>
        <taxon>Bacteria</taxon>
        <taxon>Bacillati</taxon>
        <taxon>Actinomycetota</taxon>
        <taxon>Actinomycetes</taxon>
        <taxon>Streptosporangiales</taxon>
        <taxon>Streptosporangiaceae</taxon>
        <taxon>Sinosporangium</taxon>
    </lineage>
</organism>
<dbReference type="InterPro" id="IPR033749">
    <property type="entry name" value="Polyprenyl_synt_CS"/>
</dbReference>
<dbReference type="CDD" id="cd00685">
    <property type="entry name" value="Trans_IPPS_HT"/>
    <property type="match status" value="1"/>
</dbReference>
<name>A0A1G8B7K9_9ACTN</name>
<dbReference type="Proteomes" id="UP000198923">
    <property type="component" value="Unassembled WGS sequence"/>
</dbReference>
<dbReference type="PROSITE" id="PS00723">
    <property type="entry name" value="POLYPRENYL_SYNTHASE_1"/>
    <property type="match status" value="1"/>
</dbReference>
<dbReference type="RefSeq" id="WP_420820017.1">
    <property type="nucleotide sequence ID" value="NZ_FNCN01000013.1"/>
</dbReference>
<dbReference type="AlphaFoldDB" id="A0A1G8B7K9"/>
<gene>
    <name evidence="4" type="ORF">SAMN05421505_113188</name>
</gene>
<protein>
    <submittedName>
        <fullName evidence="4">Geranylgeranyl diphosphate synthase, type I</fullName>
    </submittedName>
</protein>
<dbReference type="PANTHER" id="PTHR12001:SF86">
    <property type="entry name" value="GERANYLGERANYL DIPHOSPHATE SYNTHASE"/>
    <property type="match status" value="1"/>
</dbReference>